<keyword evidence="1" id="KW-0732">Signal</keyword>
<proteinExistence type="predicted"/>
<feature type="signal peptide" evidence="1">
    <location>
        <begin position="1"/>
        <end position="21"/>
    </location>
</feature>
<organism evidence="2 3">
    <name type="scientific">Clostridium frigoriphilum</name>
    <dbReference type="NCBI Taxonomy" id="443253"/>
    <lineage>
        <taxon>Bacteria</taxon>
        <taxon>Bacillati</taxon>
        <taxon>Bacillota</taxon>
        <taxon>Clostridia</taxon>
        <taxon>Eubacteriales</taxon>
        <taxon>Clostridiaceae</taxon>
        <taxon>Clostridium</taxon>
    </lineage>
</organism>
<name>A0ABU7UHP5_9CLOT</name>
<feature type="chain" id="PRO_5045452202" description="Sporulation and spore germination" evidence="1">
    <location>
        <begin position="22"/>
        <end position="165"/>
    </location>
</feature>
<keyword evidence="3" id="KW-1185">Reference proteome</keyword>
<sequence length="165" mass="18517">MKNKKLIILSLLCFTLFTLIGCSSGTKSTSSNVAPTVTTPKPVKVKLTAKLIFNKFKETESKNITKTVMVDATHDTSGLFGRPNQYTEKIEWNDGRIKDSQVTSSIEVFKTEADATARKTYLEGIIKTMPMLMQYIEQKNNILLRVEGGLIPTQSEEYIKVFKSL</sequence>
<reference evidence="2 3" key="1">
    <citation type="submission" date="2023-11" db="EMBL/GenBank/DDBJ databases">
        <title>Draft genome sequence of a psychrophilic Clostridium strain from permafrost water brine.</title>
        <authorList>
            <person name="Shcherbakova V.A."/>
            <person name="Trubitsyn V.E."/>
            <person name="Zakharyuk A.G."/>
        </authorList>
    </citation>
    <scope>NUCLEOTIDE SEQUENCE [LARGE SCALE GENOMIC DNA]</scope>
    <source>
        <strain evidence="2 3">14F</strain>
    </source>
</reference>
<dbReference type="RefSeq" id="WP_216247582.1">
    <property type="nucleotide sequence ID" value="NZ_JAZHFS010000001.1"/>
</dbReference>
<dbReference type="EMBL" id="JAZHFS010000001">
    <property type="protein sequence ID" value="MEF2110922.1"/>
    <property type="molecule type" value="Genomic_DNA"/>
</dbReference>
<protein>
    <recommendedName>
        <fullName evidence="4">Sporulation and spore germination</fullName>
    </recommendedName>
</protein>
<dbReference type="Proteomes" id="UP001498469">
    <property type="component" value="Unassembled WGS sequence"/>
</dbReference>
<comment type="caution">
    <text evidence="2">The sequence shown here is derived from an EMBL/GenBank/DDBJ whole genome shotgun (WGS) entry which is preliminary data.</text>
</comment>
<gene>
    <name evidence="2" type="ORF">SJI18_01210</name>
</gene>
<evidence type="ECO:0000256" key="1">
    <source>
        <dbReference type="SAM" id="SignalP"/>
    </source>
</evidence>
<accession>A0ABU7UHP5</accession>
<evidence type="ECO:0008006" key="4">
    <source>
        <dbReference type="Google" id="ProtNLM"/>
    </source>
</evidence>
<evidence type="ECO:0000313" key="3">
    <source>
        <dbReference type="Proteomes" id="UP001498469"/>
    </source>
</evidence>
<dbReference type="PROSITE" id="PS51257">
    <property type="entry name" value="PROKAR_LIPOPROTEIN"/>
    <property type="match status" value="1"/>
</dbReference>
<evidence type="ECO:0000313" key="2">
    <source>
        <dbReference type="EMBL" id="MEF2110922.1"/>
    </source>
</evidence>